<dbReference type="InterPro" id="IPR013538">
    <property type="entry name" value="ASHA1/2-like_C"/>
</dbReference>
<evidence type="ECO:0000313" key="5">
    <source>
        <dbReference type="Proteomes" id="UP000007962"/>
    </source>
</evidence>
<sequence>MTTTIDPIEQARLVTREVHTAEKDGATTKIAVARRAYAAEPADVWDALTMPERLPRWFLPVSGDLTVGGRYQFEGNAGGVVEACERPDRFDVTWEFGGGVSWLTVTLTPDDGGTVLELRHEAVVDPDMWEEFGPGAVGLGWDGALRGLGLHLDSGAGLDPEAVMAWVLSPEGVAFHRAAGEDWERADVADGADPAVAHTASERAIAFYTTMPEEAPAGDDGASGSEGETPAR</sequence>
<name>C5C3M7_BEUC1</name>
<dbReference type="HOGENOM" id="CLU_108923_0_0_11"/>
<dbReference type="RefSeq" id="WP_015884173.1">
    <property type="nucleotide sequence ID" value="NC_012669.1"/>
</dbReference>
<feature type="region of interest" description="Disordered" evidence="2">
    <location>
        <begin position="211"/>
        <end position="232"/>
    </location>
</feature>
<gene>
    <name evidence="4" type="ordered locus">Bcav_3694</name>
</gene>
<dbReference type="EMBL" id="CP001618">
    <property type="protein sequence ID" value="ACQ81936.1"/>
    <property type="molecule type" value="Genomic_DNA"/>
</dbReference>
<dbReference type="AlphaFoldDB" id="C5C3M7"/>
<dbReference type="InterPro" id="IPR023393">
    <property type="entry name" value="START-like_dom_sf"/>
</dbReference>
<dbReference type="Pfam" id="PF08327">
    <property type="entry name" value="AHSA1"/>
    <property type="match status" value="1"/>
</dbReference>
<protein>
    <submittedName>
        <fullName evidence="4">Activator of Hsp90 ATPase 1 family protein</fullName>
    </submittedName>
</protein>
<dbReference type="Gene3D" id="3.30.530.20">
    <property type="match status" value="1"/>
</dbReference>
<proteinExistence type="inferred from homology"/>
<feature type="domain" description="Activator of Hsp90 ATPase homologue 1/2-like C-terminal" evidence="3">
    <location>
        <begin position="39"/>
        <end position="148"/>
    </location>
</feature>
<evidence type="ECO:0000313" key="4">
    <source>
        <dbReference type="EMBL" id="ACQ81936.1"/>
    </source>
</evidence>
<dbReference type="STRING" id="471853.Bcav_3694"/>
<comment type="similarity">
    <text evidence="1">Belongs to the AHA1 family.</text>
</comment>
<evidence type="ECO:0000256" key="1">
    <source>
        <dbReference type="ARBA" id="ARBA00006817"/>
    </source>
</evidence>
<dbReference type="OrthoDB" id="8117292at2"/>
<dbReference type="eggNOG" id="COG3832">
    <property type="taxonomic scope" value="Bacteria"/>
</dbReference>
<dbReference type="Proteomes" id="UP000007962">
    <property type="component" value="Chromosome"/>
</dbReference>
<reference evidence="4 5" key="1">
    <citation type="journal article" date="2009" name="Stand. Genomic Sci.">
        <title>Complete genome sequence of Beutenbergia cavernae type strain (HKI 0122).</title>
        <authorList>
            <person name="Land M."/>
            <person name="Pukall R."/>
            <person name="Abt B."/>
            <person name="Goker M."/>
            <person name="Rohde M."/>
            <person name="Glavina Del Rio T."/>
            <person name="Tice H."/>
            <person name="Copeland A."/>
            <person name="Cheng J.F."/>
            <person name="Lucas S."/>
            <person name="Chen F."/>
            <person name="Nolan M."/>
            <person name="Bruce D."/>
            <person name="Goodwin L."/>
            <person name="Pitluck S."/>
            <person name="Ivanova N."/>
            <person name="Mavromatis K."/>
            <person name="Ovchinnikova G."/>
            <person name="Pati A."/>
            <person name="Chen A."/>
            <person name="Palaniappan K."/>
            <person name="Hauser L."/>
            <person name="Chang Y.J."/>
            <person name="Jefferies C.C."/>
            <person name="Saunders E."/>
            <person name="Brettin T."/>
            <person name="Detter J.C."/>
            <person name="Han C."/>
            <person name="Chain P."/>
            <person name="Bristow J."/>
            <person name="Eisen J.A."/>
            <person name="Markowitz V."/>
            <person name="Hugenholtz P."/>
            <person name="Kyrpides N.C."/>
            <person name="Klenk H.P."/>
            <person name="Lapidus A."/>
        </authorList>
    </citation>
    <scope>NUCLEOTIDE SEQUENCE [LARGE SCALE GENOMIC DNA]</scope>
    <source>
        <strain evidence="5">ATCC BAA-8 / DSM 12333 / NBRC 16432</strain>
    </source>
</reference>
<evidence type="ECO:0000259" key="3">
    <source>
        <dbReference type="Pfam" id="PF08327"/>
    </source>
</evidence>
<dbReference type="KEGG" id="bcv:Bcav_3694"/>
<dbReference type="SUPFAM" id="SSF55961">
    <property type="entry name" value="Bet v1-like"/>
    <property type="match status" value="1"/>
</dbReference>
<organism evidence="4 5">
    <name type="scientific">Beutenbergia cavernae (strain ATCC BAA-8 / DSM 12333 / CCUG 43141 / JCM 11478 / NBRC 16432 / NCIMB 13614 / HKI 0122)</name>
    <dbReference type="NCBI Taxonomy" id="471853"/>
    <lineage>
        <taxon>Bacteria</taxon>
        <taxon>Bacillati</taxon>
        <taxon>Actinomycetota</taxon>
        <taxon>Actinomycetes</taxon>
        <taxon>Micrococcales</taxon>
        <taxon>Beutenbergiaceae</taxon>
        <taxon>Beutenbergia</taxon>
    </lineage>
</organism>
<accession>C5C3M7</accession>
<evidence type="ECO:0000256" key="2">
    <source>
        <dbReference type="SAM" id="MobiDB-lite"/>
    </source>
</evidence>
<keyword evidence="5" id="KW-1185">Reference proteome</keyword>
<dbReference type="CDD" id="cd08899">
    <property type="entry name" value="SRPBCC_CalC_Aha1-like_6"/>
    <property type="match status" value="1"/>
</dbReference>